<dbReference type="STRING" id="35608.A0A2U1NAI5"/>
<protein>
    <submittedName>
        <fullName evidence="1">Beta-cyanoalanine synthase 1</fullName>
    </submittedName>
</protein>
<gene>
    <name evidence="1" type="ORF">CTI12_AA289110</name>
</gene>
<reference evidence="1 2" key="1">
    <citation type="journal article" date="2018" name="Mol. Plant">
        <title>The genome of Artemisia annua provides insight into the evolution of Asteraceae family and artemisinin biosynthesis.</title>
        <authorList>
            <person name="Shen Q."/>
            <person name="Zhang L."/>
            <person name="Liao Z."/>
            <person name="Wang S."/>
            <person name="Yan T."/>
            <person name="Shi P."/>
            <person name="Liu M."/>
            <person name="Fu X."/>
            <person name="Pan Q."/>
            <person name="Wang Y."/>
            <person name="Lv Z."/>
            <person name="Lu X."/>
            <person name="Zhang F."/>
            <person name="Jiang W."/>
            <person name="Ma Y."/>
            <person name="Chen M."/>
            <person name="Hao X."/>
            <person name="Li L."/>
            <person name="Tang Y."/>
            <person name="Lv G."/>
            <person name="Zhou Y."/>
            <person name="Sun X."/>
            <person name="Brodelius P.E."/>
            <person name="Rose J.K.C."/>
            <person name="Tang K."/>
        </authorList>
    </citation>
    <scope>NUCLEOTIDE SEQUENCE [LARGE SCALE GENOMIC DNA]</scope>
    <source>
        <strain evidence="2">cv. Huhao1</strain>
        <tissue evidence="1">Leaf</tissue>
    </source>
</reference>
<comment type="caution">
    <text evidence="1">The sequence shown here is derived from an EMBL/GenBank/DDBJ whole genome shotgun (WGS) entry which is preliminary data.</text>
</comment>
<dbReference type="Gene3D" id="3.40.50.1100">
    <property type="match status" value="1"/>
</dbReference>
<dbReference type="SUPFAM" id="SSF53686">
    <property type="entry name" value="Tryptophan synthase beta subunit-like PLP-dependent enzymes"/>
    <property type="match status" value="1"/>
</dbReference>
<dbReference type="Proteomes" id="UP000245207">
    <property type="component" value="Unassembled WGS sequence"/>
</dbReference>
<accession>A0A2U1NAI5</accession>
<dbReference type="EMBL" id="PKPP01003225">
    <property type="protein sequence ID" value="PWA70509.1"/>
    <property type="molecule type" value="Genomic_DNA"/>
</dbReference>
<dbReference type="InterPro" id="IPR036052">
    <property type="entry name" value="TrpB-like_PALP_sf"/>
</dbReference>
<sequence length="218" mass="23138">MPNAHVARDILEAAHVARAHVQKLANQISRFSVTAILYFDQDENGGLNLALQVVGMGLSAYAKRSIQKSGNQKYEDDEIHWVIAVNKIATGGGKIVGAIDNGDNSTIGKHHRLLQDAHAHPLSYPQLNLSRLGSNSCGGSRTCNLEGKGVVQAIGVDSSILPTSPPGNKVVALKKGLITPVKAVLIEATSGNIRISMVFMAALKGYKTVLTMASYTSL</sequence>
<evidence type="ECO:0000313" key="1">
    <source>
        <dbReference type="EMBL" id="PWA70509.1"/>
    </source>
</evidence>
<proteinExistence type="predicted"/>
<dbReference type="OrthoDB" id="10259545at2759"/>
<name>A0A2U1NAI5_ARTAN</name>
<organism evidence="1 2">
    <name type="scientific">Artemisia annua</name>
    <name type="common">Sweet wormwood</name>
    <dbReference type="NCBI Taxonomy" id="35608"/>
    <lineage>
        <taxon>Eukaryota</taxon>
        <taxon>Viridiplantae</taxon>
        <taxon>Streptophyta</taxon>
        <taxon>Embryophyta</taxon>
        <taxon>Tracheophyta</taxon>
        <taxon>Spermatophyta</taxon>
        <taxon>Magnoliopsida</taxon>
        <taxon>eudicotyledons</taxon>
        <taxon>Gunneridae</taxon>
        <taxon>Pentapetalae</taxon>
        <taxon>asterids</taxon>
        <taxon>campanulids</taxon>
        <taxon>Asterales</taxon>
        <taxon>Asteraceae</taxon>
        <taxon>Asteroideae</taxon>
        <taxon>Anthemideae</taxon>
        <taxon>Artemisiinae</taxon>
        <taxon>Artemisia</taxon>
    </lineage>
</organism>
<evidence type="ECO:0000313" key="2">
    <source>
        <dbReference type="Proteomes" id="UP000245207"/>
    </source>
</evidence>
<keyword evidence="2" id="KW-1185">Reference proteome</keyword>
<dbReference type="AlphaFoldDB" id="A0A2U1NAI5"/>